<name>A0A4R3LC70_9BACL</name>
<dbReference type="AlphaFoldDB" id="A0A4R3LC70"/>
<evidence type="ECO:0008006" key="3">
    <source>
        <dbReference type="Google" id="ProtNLM"/>
    </source>
</evidence>
<dbReference type="Proteomes" id="UP000294937">
    <property type="component" value="Unassembled WGS sequence"/>
</dbReference>
<evidence type="ECO:0000313" key="1">
    <source>
        <dbReference type="EMBL" id="TCS96860.1"/>
    </source>
</evidence>
<proteinExistence type="predicted"/>
<dbReference type="InterPro" id="IPR016181">
    <property type="entry name" value="Acyl_CoA_acyltransferase"/>
</dbReference>
<accession>A0A4R3LC70</accession>
<dbReference type="OrthoDB" id="9809725at2"/>
<protein>
    <recommendedName>
        <fullName evidence="3">Acetyltransferase (GNAT) family protein</fullName>
    </recommendedName>
</protein>
<dbReference type="EMBL" id="SMAG01000001">
    <property type="protein sequence ID" value="TCS96860.1"/>
    <property type="molecule type" value="Genomic_DNA"/>
</dbReference>
<evidence type="ECO:0000313" key="2">
    <source>
        <dbReference type="Proteomes" id="UP000294937"/>
    </source>
</evidence>
<dbReference type="RefSeq" id="WP_131923239.1">
    <property type="nucleotide sequence ID" value="NZ_SMAG01000001.1"/>
</dbReference>
<comment type="caution">
    <text evidence="1">The sequence shown here is derived from an EMBL/GenBank/DDBJ whole genome shotgun (WGS) entry which is preliminary data.</text>
</comment>
<dbReference type="SUPFAM" id="SSF55729">
    <property type="entry name" value="Acyl-CoA N-acyltransferases (Nat)"/>
    <property type="match status" value="1"/>
</dbReference>
<gene>
    <name evidence="1" type="ORF">EDD58_101505</name>
</gene>
<sequence length="382" mass="44804">MNNVQLYDATQLHQLDWPEDIDGQYARAYLTPLMTEGTQTYINNVNTQLLALQLHSKVMPVTVNQAEYDNSYVCSPITHYITYAIEELYNLKKPRLEGILKRVLQSLEMILRWGQMNKVLIVNNWLLSTNLYLPLSEQEIHTIIETLTKSYPNHAICFRSISSYPVSLQDHFITNGFLPIPSRQVYLYYPNQFQKIASKKRWILKKDLKFLAQSDYEVLHPEQITAKDIPRFVDLYNQLYLDKYSKHNPQFNERFISLALKHRLLHLRAFRKEGKIDAVLGYFVRHQAMTTPVFGYDTQVPLQAGLYRLLSAQLIRESHQSGNLLHQSSGAAEFKRCRGAIPHLEYTMAYVNHLPRDRQFIWKLLHRILHQIAVPLLEKHKL</sequence>
<organism evidence="1 2">
    <name type="scientific">Hazenella coriacea</name>
    <dbReference type="NCBI Taxonomy" id="1179467"/>
    <lineage>
        <taxon>Bacteria</taxon>
        <taxon>Bacillati</taxon>
        <taxon>Bacillota</taxon>
        <taxon>Bacilli</taxon>
        <taxon>Bacillales</taxon>
        <taxon>Thermoactinomycetaceae</taxon>
        <taxon>Hazenella</taxon>
    </lineage>
</organism>
<keyword evidence="2" id="KW-1185">Reference proteome</keyword>
<reference evidence="1 2" key="1">
    <citation type="submission" date="2019-03" db="EMBL/GenBank/DDBJ databases">
        <title>Genomic Encyclopedia of Type Strains, Phase IV (KMG-IV): sequencing the most valuable type-strain genomes for metagenomic binning, comparative biology and taxonomic classification.</title>
        <authorList>
            <person name="Goeker M."/>
        </authorList>
    </citation>
    <scope>NUCLEOTIDE SEQUENCE [LARGE SCALE GENOMIC DNA]</scope>
    <source>
        <strain evidence="1 2">DSM 45707</strain>
    </source>
</reference>